<evidence type="ECO:0000256" key="4">
    <source>
        <dbReference type="ARBA" id="ARBA00022475"/>
    </source>
</evidence>
<evidence type="ECO:0000256" key="7">
    <source>
        <dbReference type="ARBA" id="ARBA00023136"/>
    </source>
</evidence>
<feature type="transmembrane region" description="Helical" evidence="8">
    <location>
        <begin position="470"/>
        <end position="490"/>
    </location>
</feature>
<accession>A0A3G1KMU5</accession>
<feature type="transmembrane region" description="Helical" evidence="8">
    <location>
        <begin position="225"/>
        <end position="248"/>
    </location>
</feature>
<feature type="transmembrane region" description="Helical" evidence="8">
    <location>
        <begin position="137"/>
        <end position="160"/>
    </location>
</feature>
<keyword evidence="5 8" id="KW-0812">Transmembrane</keyword>
<dbReference type="InterPro" id="IPR000060">
    <property type="entry name" value="BCCT_transptr"/>
</dbReference>
<dbReference type="PANTHER" id="PTHR30047:SF7">
    <property type="entry name" value="HIGH-AFFINITY CHOLINE TRANSPORT PROTEIN"/>
    <property type="match status" value="1"/>
</dbReference>
<evidence type="ECO:0000256" key="8">
    <source>
        <dbReference type="SAM" id="Phobius"/>
    </source>
</evidence>
<feature type="transmembrane region" description="Helical" evidence="8">
    <location>
        <begin position="387"/>
        <end position="411"/>
    </location>
</feature>
<organism evidence="9 10">
    <name type="scientific">Formimonas warabiya</name>
    <dbReference type="NCBI Taxonomy" id="1761012"/>
    <lineage>
        <taxon>Bacteria</taxon>
        <taxon>Bacillati</taxon>
        <taxon>Bacillota</taxon>
        <taxon>Clostridia</taxon>
        <taxon>Eubacteriales</taxon>
        <taxon>Peptococcaceae</taxon>
        <taxon>Candidatus Formimonas</taxon>
    </lineage>
</organism>
<dbReference type="GO" id="GO:0022857">
    <property type="term" value="F:transmembrane transporter activity"/>
    <property type="evidence" value="ECO:0007669"/>
    <property type="project" value="InterPro"/>
</dbReference>
<dbReference type="GO" id="GO:0005886">
    <property type="term" value="C:plasma membrane"/>
    <property type="evidence" value="ECO:0007669"/>
    <property type="project" value="UniProtKB-SubCell"/>
</dbReference>
<evidence type="ECO:0000256" key="3">
    <source>
        <dbReference type="ARBA" id="ARBA00022448"/>
    </source>
</evidence>
<sequence length="535" mass="57553">MKNLRPIAFWPPVILFVAAVILNLVNKDAFSAMINGANSWLMGNFAWAFDLGVLVMLAVIIYVMFSRFGDVRIGGSKAVPLFDSVRFFSITLTTIIAIGILFWATSEPMYHLTAPPESLGIEPNSPQAAIFAMSTLFLHWTFSPLAIYAIVTVTFAFAYYNMKKPFSLGSALYPVFGEKAIGAWGQGIDAVCAYALVAGMAASLGTAVLAISGGINYLTGVQTGAFLWLVVDIAVIATFVISSITGLFNGIKKLSEINTIIFIGLTVFVFIFGPAAYMLNLGTEAFGDFMRNFFTKSLFTGAAANDPWGGWWTIFYWCNWLAWSPVTGMFLGRISYGHTIRKTLVVTFLLPAVFTIFWMMVFGGAAINLQLAGAGIADAMANGPEFAVYAFLAKYPIAVLTIPIFIFTMFLSYVTGADANTTALGGLSTTGISPESPEPSMLIKVFWGAILGAVAWIMISTAGVDGIKMLSNLGGGPALILELIMTVSLLKMAANPKKYDVFKDDYMADGTPIKSEALPALTSKKHASENTAAEV</sequence>
<feature type="transmembrane region" description="Helical" evidence="8">
    <location>
        <begin position="191"/>
        <end position="213"/>
    </location>
</feature>
<evidence type="ECO:0000256" key="5">
    <source>
        <dbReference type="ARBA" id="ARBA00022692"/>
    </source>
</evidence>
<keyword evidence="3" id="KW-0813">Transport</keyword>
<name>A0A3G1KMU5_FORW1</name>
<evidence type="ECO:0000256" key="6">
    <source>
        <dbReference type="ARBA" id="ARBA00022989"/>
    </source>
</evidence>
<feature type="transmembrane region" description="Helical" evidence="8">
    <location>
        <begin position="445"/>
        <end position="464"/>
    </location>
</feature>
<dbReference type="Proteomes" id="UP000323521">
    <property type="component" value="Chromosome"/>
</dbReference>
<evidence type="ECO:0000256" key="1">
    <source>
        <dbReference type="ARBA" id="ARBA00004651"/>
    </source>
</evidence>
<keyword evidence="6 8" id="KW-1133">Transmembrane helix</keyword>
<feature type="transmembrane region" description="Helical" evidence="8">
    <location>
        <begin position="85"/>
        <end position="104"/>
    </location>
</feature>
<gene>
    <name evidence="9" type="ORF">DCMF_00205</name>
</gene>
<dbReference type="KEGG" id="fwa:DCMF_00205"/>
<protein>
    <submittedName>
        <fullName evidence="9">BCCT transporter</fullName>
    </submittedName>
</protein>
<comment type="subcellular location">
    <subcellularLocation>
        <location evidence="1">Cell membrane</location>
        <topology evidence="1">Multi-pass membrane protein</topology>
    </subcellularLocation>
</comment>
<comment type="similarity">
    <text evidence="2">Belongs to the BCCT transporter (TC 2.A.15) family.</text>
</comment>
<dbReference type="PANTHER" id="PTHR30047">
    <property type="entry name" value="HIGH-AFFINITY CHOLINE TRANSPORT PROTEIN-RELATED"/>
    <property type="match status" value="1"/>
</dbReference>
<dbReference type="Pfam" id="PF02028">
    <property type="entry name" value="BCCT"/>
    <property type="match status" value="1"/>
</dbReference>
<proteinExistence type="inferred from homology"/>
<evidence type="ECO:0000256" key="2">
    <source>
        <dbReference type="ARBA" id="ARBA00005658"/>
    </source>
</evidence>
<dbReference type="AlphaFoldDB" id="A0A3G1KMU5"/>
<feature type="transmembrane region" description="Helical" evidence="8">
    <location>
        <begin position="344"/>
        <end position="367"/>
    </location>
</feature>
<feature type="transmembrane region" description="Helical" evidence="8">
    <location>
        <begin position="260"/>
        <end position="279"/>
    </location>
</feature>
<keyword evidence="10" id="KW-1185">Reference proteome</keyword>
<dbReference type="EMBL" id="CP017634">
    <property type="protein sequence ID" value="ATW23425.1"/>
    <property type="molecule type" value="Genomic_DNA"/>
</dbReference>
<evidence type="ECO:0000313" key="9">
    <source>
        <dbReference type="EMBL" id="ATW23425.1"/>
    </source>
</evidence>
<feature type="transmembrane region" description="Helical" evidence="8">
    <location>
        <begin position="7"/>
        <end position="25"/>
    </location>
</feature>
<feature type="transmembrane region" description="Helical" evidence="8">
    <location>
        <begin position="314"/>
        <end position="332"/>
    </location>
</feature>
<feature type="transmembrane region" description="Helical" evidence="8">
    <location>
        <begin position="45"/>
        <end position="65"/>
    </location>
</feature>
<dbReference type="OrthoDB" id="9775735at2"/>
<reference evidence="9 10" key="1">
    <citation type="submission" date="2016-10" db="EMBL/GenBank/DDBJ databases">
        <title>Complete Genome Sequence of Peptococcaceae strain DCMF.</title>
        <authorList>
            <person name="Edwards R.J."/>
            <person name="Holland S.I."/>
            <person name="Deshpande N.P."/>
            <person name="Wong Y.K."/>
            <person name="Ertan H."/>
            <person name="Manefield M."/>
            <person name="Russell T.L."/>
            <person name="Lee M.J."/>
        </authorList>
    </citation>
    <scope>NUCLEOTIDE SEQUENCE [LARGE SCALE GENOMIC DNA]</scope>
    <source>
        <strain evidence="9 10">DCMF</strain>
    </source>
</reference>
<keyword evidence="7 8" id="KW-0472">Membrane</keyword>
<evidence type="ECO:0000313" key="10">
    <source>
        <dbReference type="Proteomes" id="UP000323521"/>
    </source>
</evidence>
<keyword evidence="4" id="KW-1003">Cell membrane</keyword>